<proteinExistence type="predicted"/>
<dbReference type="AlphaFoldDB" id="A0AAP0S420"/>
<dbReference type="PANTHER" id="PTHR43173:SF22">
    <property type="entry name" value="OS07G0227800 PROTEIN"/>
    <property type="match status" value="1"/>
</dbReference>
<evidence type="ECO:0000259" key="1">
    <source>
        <dbReference type="Pfam" id="PF03109"/>
    </source>
</evidence>
<accession>A0AAP0S420</accession>
<dbReference type="InterPro" id="IPR004147">
    <property type="entry name" value="ABC1_dom"/>
</dbReference>
<comment type="caution">
    <text evidence="2">The sequence shown here is derived from an EMBL/GenBank/DDBJ whole genome shotgun (WGS) entry which is preliminary data.</text>
</comment>
<evidence type="ECO:0000313" key="3">
    <source>
        <dbReference type="Proteomes" id="UP001415857"/>
    </source>
</evidence>
<keyword evidence="3" id="KW-1185">Reference proteome</keyword>
<reference evidence="2 3" key="1">
    <citation type="journal article" date="2024" name="Plant J.">
        <title>Genome sequences and population genomics reveal climatic adaptation and genomic divergence between two closely related sweetgum species.</title>
        <authorList>
            <person name="Xu W.Q."/>
            <person name="Ren C.Q."/>
            <person name="Zhang X.Y."/>
            <person name="Comes H.P."/>
            <person name="Liu X.H."/>
            <person name="Li Y.G."/>
            <person name="Kettle C.J."/>
            <person name="Jalonen R."/>
            <person name="Gaisberger H."/>
            <person name="Ma Y.Z."/>
            <person name="Qiu Y.X."/>
        </authorList>
    </citation>
    <scope>NUCLEOTIDE SEQUENCE [LARGE SCALE GENOMIC DNA]</scope>
    <source>
        <strain evidence="2">Hangzhou</strain>
    </source>
</reference>
<sequence>MGGIHPRKSGLPCDGETTGSADSIENLPKLIEDIVQTSINTGPRGALRFAQGIQAVIGVGSEWLADVSKSTNSSVGLPTQTQLRLLTPLYTRKLFERMGATYIKLGQVHGARLRGSQEDVVIKVLKPGIEDILVADLNFVYVVARILEFLNPDLSRASLVGIVKDIRESMLEEVDFNKEAENIESFRRYLEAMGLTRQATAPKVYHQCSTRRVLTMQRLYGVPLTDLDSISSLVSSPEASLITALNVWFGSLLACETFHADVHAGNLWLLRDGRIGFLDFGIVGRISPNTWAAMEVFLASIATEEYDSMATALIEMGATNKDADAKAFARDLEKIFSSIQVAHMENLATSCTMSQGVSVLLV</sequence>
<gene>
    <name evidence="2" type="ORF">L1049_008735</name>
</gene>
<feature type="domain" description="ABC1 atypical kinase-like" evidence="1">
    <location>
        <begin position="105"/>
        <end position="311"/>
    </location>
</feature>
<protein>
    <recommendedName>
        <fullName evidence="1">ABC1 atypical kinase-like domain-containing protein</fullName>
    </recommendedName>
</protein>
<dbReference type="SUPFAM" id="SSF56112">
    <property type="entry name" value="Protein kinase-like (PK-like)"/>
    <property type="match status" value="1"/>
</dbReference>
<dbReference type="Pfam" id="PF03109">
    <property type="entry name" value="ABC1"/>
    <property type="match status" value="1"/>
</dbReference>
<dbReference type="CDD" id="cd05121">
    <property type="entry name" value="ABC1_ADCK3-like"/>
    <property type="match status" value="1"/>
</dbReference>
<dbReference type="GO" id="GO:0005886">
    <property type="term" value="C:plasma membrane"/>
    <property type="evidence" value="ECO:0007669"/>
    <property type="project" value="TreeGrafter"/>
</dbReference>
<dbReference type="InterPro" id="IPR011009">
    <property type="entry name" value="Kinase-like_dom_sf"/>
</dbReference>
<dbReference type="InterPro" id="IPR051130">
    <property type="entry name" value="Mito_struct-func_regulator"/>
</dbReference>
<evidence type="ECO:0000313" key="2">
    <source>
        <dbReference type="EMBL" id="KAK9290565.1"/>
    </source>
</evidence>
<dbReference type="PANTHER" id="PTHR43173">
    <property type="entry name" value="ABC1 FAMILY PROTEIN"/>
    <property type="match status" value="1"/>
</dbReference>
<name>A0AAP0S420_LIQFO</name>
<dbReference type="Proteomes" id="UP001415857">
    <property type="component" value="Unassembled WGS sequence"/>
</dbReference>
<dbReference type="GO" id="GO:0010287">
    <property type="term" value="C:plastoglobule"/>
    <property type="evidence" value="ECO:0007669"/>
    <property type="project" value="TreeGrafter"/>
</dbReference>
<organism evidence="2 3">
    <name type="scientific">Liquidambar formosana</name>
    <name type="common">Formosan gum</name>
    <dbReference type="NCBI Taxonomy" id="63359"/>
    <lineage>
        <taxon>Eukaryota</taxon>
        <taxon>Viridiplantae</taxon>
        <taxon>Streptophyta</taxon>
        <taxon>Embryophyta</taxon>
        <taxon>Tracheophyta</taxon>
        <taxon>Spermatophyta</taxon>
        <taxon>Magnoliopsida</taxon>
        <taxon>eudicotyledons</taxon>
        <taxon>Gunneridae</taxon>
        <taxon>Pentapetalae</taxon>
        <taxon>Saxifragales</taxon>
        <taxon>Altingiaceae</taxon>
        <taxon>Liquidambar</taxon>
    </lineage>
</organism>
<dbReference type="EMBL" id="JBBPBK010000002">
    <property type="protein sequence ID" value="KAK9290565.1"/>
    <property type="molecule type" value="Genomic_DNA"/>
</dbReference>